<keyword evidence="4" id="KW-0677">Repeat</keyword>
<dbReference type="STRING" id="1193682.BJP25_15485"/>
<dbReference type="GO" id="GO:0044550">
    <property type="term" value="P:secondary metabolite biosynthetic process"/>
    <property type="evidence" value="ECO:0007669"/>
    <property type="project" value="UniProtKB-ARBA"/>
</dbReference>
<dbReference type="PANTHER" id="PTHR45527:SF1">
    <property type="entry name" value="FATTY ACID SYNTHASE"/>
    <property type="match status" value="1"/>
</dbReference>
<dbReference type="GO" id="GO:0003824">
    <property type="term" value="F:catalytic activity"/>
    <property type="evidence" value="ECO:0007669"/>
    <property type="project" value="InterPro"/>
</dbReference>
<name>A0A1Q9LNN4_9PSEU</name>
<dbReference type="GO" id="GO:0017000">
    <property type="term" value="P:antibiotic biosynthetic process"/>
    <property type="evidence" value="ECO:0007669"/>
    <property type="project" value="UniProtKB-KW"/>
</dbReference>
<dbReference type="Gene3D" id="3.30.559.30">
    <property type="entry name" value="Nonribosomal peptide synthetase, condensation domain"/>
    <property type="match status" value="4"/>
</dbReference>
<keyword evidence="3" id="KW-0597">Phosphoprotein</keyword>
<dbReference type="Pfam" id="PF00501">
    <property type="entry name" value="AMP-binding"/>
    <property type="match status" value="2"/>
</dbReference>
<dbReference type="CDD" id="cd17646">
    <property type="entry name" value="A_NRPS_AB3403-like"/>
    <property type="match status" value="1"/>
</dbReference>
<evidence type="ECO:0000256" key="4">
    <source>
        <dbReference type="ARBA" id="ARBA00022737"/>
    </source>
</evidence>
<dbReference type="Proteomes" id="UP000186040">
    <property type="component" value="Unassembled WGS sequence"/>
</dbReference>
<evidence type="ECO:0000256" key="1">
    <source>
        <dbReference type="ARBA" id="ARBA00001957"/>
    </source>
</evidence>
<dbReference type="CDD" id="cd05930">
    <property type="entry name" value="A_NRPS"/>
    <property type="match status" value="1"/>
</dbReference>
<dbReference type="InterPro" id="IPR000873">
    <property type="entry name" value="AMP-dep_synth/lig_dom"/>
</dbReference>
<dbReference type="Pfam" id="PF00668">
    <property type="entry name" value="Condensation"/>
    <property type="match status" value="4"/>
</dbReference>
<gene>
    <name evidence="7" type="ORF">BJP25_15485</name>
</gene>
<dbReference type="GO" id="GO:0008610">
    <property type="term" value="P:lipid biosynthetic process"/>
    <property type="evidence" value="ECO:0007669"/>
    <property type="project" value="UniProtKB-ARBA"/>
</dbReference>
<dbReference type="EMBL" id="MKQR01000009">
    <property type="protein sequence ID" value="OLR93667.1"/>
    <property type="molecule type" value="Genomic_DNA"/>
</dbReference>
<comment type="cofactor">
    <cofactor evidence="1">
        <name>pantetheine 4'-phosphate</name>
        <dbReference type="ChEBI" id="CHEBI:47942"/>
    </cofactor>
</comment>
<dbReference type="InterPro" id="IPR025110">
    <property type="entry name" value="AMP-bd_C"/>
</dbReference>
<dbReference type="GO" id="GO:0005829">
    <property type="term" value="C:cytosol"/>
    <property type="evidence" value="ECO:0007669"/>
    <property type="project" value="TreeGrafter"/>
</dbReference>
<dbReference type="Pfam" id="PF13193">
    <property type="entry name" value="AMP-binding_C"/>
    <property type="match status" value="2"/>
</dbReference>
<dbReference type="InterPro" id="IPR009081">
    <property type="entry name" value="PP-bd_ACP"/>
</dbReference>
<dbReference type="InterPro" id="IPR020806">
    <property type="entry name" value="PKS_PP-bd"/>
</dbReference>
<comment type="caution">
    <text evidence="7">The sequence shown here is derived from an EMBL/GenBank/DDBJ whole genome shotgun (WGS) entry which is preliminary data.</text>
</comment>
<dbReference type="InterPro" id="IPR023213">
    <property type="entry name" value="CAT-like_dom_sf"/>
</dbReference>
<dbReference type="FunFam" id="2.30.38.10:FF:000001">
    <property type="entry name" value="Non-ribosomal peptide synthetase PvdI"/>
    <property type="match status" value="2"/>
</dbReference>
<dbReference type="InterPro" id="IPR010060">
    <property type="entry name" value="NRPS_synth"/>
</dbReference>
<sequence length="3014" mass="316121">MNAAPPRLPLTAAQSGVVFAQRLDPANPVYNIAEHVEVAARVDAGLLRAALVTVLAEAEALRARVSVDADGTATQAITTATDPGLSELDFSAAADPEAEATAWMRAELATPADLDGGPLFAFALLHVGPDRSWWYQRYHHALLDGVGMSLVQRRVAEVYTALCGGGPCGPSPFPPLRELVEEERDYRAGERFERDRAHWAQALAHRPEPVSVTGDRPVMPHRLDRRRAHLTGEDMAAVRGLAREVGCAWPAVVVAAFGAYLGRLTGAREVVLGIPVSARPKGPAAGVPGMVSNIVPLVLPADPAATCGELTAAASTRLRAAVRHQRYRYEDMRRDLKLVTDDARLVGPHVNIVLVDQDDLRFGTAPARPVNLAGGPVDELSLVIDARGAGQGVDLVLDANPDLFGPAALDALHARFTAFTAAFAAAGPEAPLAALEVATPDELDLVLRRWNDTARPNPVETAVDLLDAQAAATPDAVAARHGGTALTYAELHGRANRLARLLVERGAGPETAVALCLRRTHDLLVAVLAVLKSGASYVPVDPAYPADRIAFMLADAAPVLVLTDTSARSALPGGDHALLVLDETDTAALDPAPLTDADRRAPLRPATAAYTIFTSGSTGRPKGVVVEHAALADLLRWAAADFGPARLAHVLAATSLNFDVSVFELLGPLACGGSVEVVRDLLALAEQPGARWSGTLVSAVPSALAQVLAHGGVRVEAGDVVLAGEGLSLPNARLVQETVPGTRLSNIYGPTEATVYATAWYADGPVAAAPPIGAPIRNTRAYVLDTALRPVPPGATGELYLAGAGLARGYLDRPGLTAQRFVADPFGGPGDRMYRTGDVVRWNPDGDVEYLGRGDDQVKVRGFRIELGEVETAAAAHPSVAQAAVVVREDTPGVKQLVAYLVGAGGASADVDGVRSALAAALPEYMVPAAFVELDRLPLNPNGKLDRKALPAPRYLAAGAGDEPADESQRLLCELVGDVLGVDGVGPADSFFDLGGDSIVAIRLVSRAREAGLLLTPRQVFDARTPAALAAVAERAGRAPAAAGTGQGTGALAPLPIVADLFDRGGPVDGLHQAVLLDTPAWLDPDGFATALQALFDHHDALRTRVVVDADHCGPRLEVGAPGSVRAADLITRVPAGTDVEEATRAAWQRLFPEDGVLAQVVWFDGARRVLLVLHHLLVDGVSWRILLPDLAQAATAVAAGDPVRLPEVGTAYRWWAQQLSTLDRSGEAGLWREHLAVADPRFGDRAFDPARDTRATTATTTLRVPGALAAELLGPVAAAFGGVAEVLLAGLALAAESVRPAGGLLVDVETHGRADVLPGVDLSRTVGWFTAVHPLGIDLSGVDLGDAMAGGRCAGTAVKRVRDLLRAVPDSGVGYGVLRRAGGLPGAAVPQVCFNHLGSLVLPDLGEWALADAPAVPGDHDGARPAHAVEVTTLVTPDGGLTAHVTAAVDAVGHDLPADLVAAWQQALAAIAAHVAAVGGRVGATPGDFPLVELDQDRVDALELRYGPLRDVLPLAPLQRGLLFHARFDDAEADVYTVQFGFDVDGPVDETALRAALAALLRRRPELGAAFPAGGGDPVQVLPAEVEVPLAVHDLSAAPDQAARLAAVQAADRGARFDLAAPPLLRVALFRLGGGRHRITLTNHHILLDGWSTPIVATELFALYGDAGADLGPARPFRDHLAHLAALPAEPARQAWAAELAGVEEPTLLLPTERPEHAAEPARVSVHVPAAPLDALARARGITTNTLVQGAWALLLSALTGRTDLTFGATVSGRPADLDGVETMVGLFINTVPVRVRLDRHRPALDAFADTQDRQAGLVPHQHLGLAEVQRLAGVGELFDTLVVFENYPLDPSALTLPGATITGIDGVDATHYPLTLMAVPGPELELRLGHRPDLVDADAARLLLTRLRRVLDTLVAHPDATPAQIDVLGDDERHLVLRGFNDTAADLPDTTLTALLAAAAARTPHAEALVFEDRSLTHAEFDAEANRLARLLVERGAGPGRLVAVAVPRSVELVVALHAVLRAGAAYLPIDPDYPADRIGFLLEDGAPALLLTTPELDPTLPGDVPRLLLPVDTSAHSPAPLTDADRTTPLLPEHPAYAIFTSGSTGRPKGVLVPHRGIVNRLLWTQHAYGLRTDDRVLQKTPSGFDVSVWEFFWSFLAGSALVVARPEGHRDPGYLAELIDRQRVTTVHFVPSMLQAFAAEADPARCTSLRRVLCSGEALPGELATRFSSEFAVPVHNLYGPTEASVDVTSWAVTPEDGTSVPIGRPVWNTATYVLDPALRPVPPGVPGELYLAGRQLALGYHQRPGLTAGRFVADPHGGPGDRMYRTGDIARWRADGALEYLGRVDDQVKIRGQRVEPGEVEAVLAGHPAVEAVAVVARRDRPGSVRLVAYAVGAAVDPEQLRAHAAAALPEHMVPAAVLVLDALPLTPNGKLDRKALPAPDPVRSGAGRRAEGPVEELIAGLVAELLGLASVGADESFFELGGDSIISIQLVSRARAAGVVLTPRQVFEHRTPARLAAVAGTATTAVAEDADAGTGPLVLTPISHWLLDLPGKLTGFHQSMLVTTPAGADVVRLAAALDALLDRHDALRLRLDPAGGAAVEPRGAVRATQLLSRVDVTTVDPEGLAAVVAEEVEHARRALDPWAGRVARFVWFDAGARRPGRLLLVVHHLAVDGVSWRVLLPDLAAAWQGAEPAPVPTSYRTWGRLLTEEATRRTAELPLWLEQVGQPDAPLAARPLDPARDTAGTAEVVTVELTPAETLPLLTEVPTAFHAGVQDVLLAALAITVADQRLDASGPVLVDVEGHGRADLPGADVSRTVGWFTSLHPVRLDPGVDDWDELWAAGPAAGRALKQVKEQVRALPDGGIGYGLLRHLNPATAAALAAGTTPQLGFNYLGRVSEPGDGGDFEAAPEAPGLGGGADPAMALPHAVEITAVAVDGPDGPRLSATWRYPAGLLSAAEVGALARTWRRALGVLVEHAARPDAGGLTPSDLALVSVSQDDIDEFEDLLD</sequence>
<keyword evidence="5" id="KW-0045">Antibiotic biosynthesis</keyword>
<dbReference type="FunFam" id="3.30.300.30:FF:000010">
    <property type="entry name" value="Enterobactin synthetase component F"/>
    <property type="match status" value="2"/>
</dbReference>
<dbReference type="FunFam" id="3.40.50.980:FF:000002">
    <property type="entry name" value="Enterobactin synthetase component F"/>
    <property type="match status" value="1"/>
</dbReference>
<dbReference type="InterPro" id="IPR045851">
    <property type="entry name" value="AMP-bd_C_sf"/>
</dbReference>
<evidence type="ECO:0000313" key="8">
    <source>
        <dbReference type="Proteomes" id="UP000186040"/>
    </source>
</evidence>
<dbReference type="PANTHER" id="PTHR45527">
    <property type="entry name" value="NONRIBOSOMAL PEPTIDE SYNTHETASE"/>
    <property type="match status" value="1"/>
</dbReference>
<dbReference type="Gene3D" id="3.30.300.30">
    <property type="match status" value="2"/>
</dbReference>
<proteinExistence type="predicted"/>
<dbReference type="InterPro" id="IPR036736">
    <property type="entry name" value="ACP-like_sf"/>
</dbReference>
<dbReference type="Gene3D" id="3.40.50.980">
    <property type="match status" value="4"/>
</dbReference>
<evidence type="ECO:0000256" key="3">
    <source>
        <dbReference type="ARBA" id="ARBA00022553"/>
    </source>
</evidence>
<keyword evidence="8" id="KW-1185">Reference proteome</keyword>
<organism evidence="7 8">
    <name type="scientific">Actinokineospora bangkokensis</name>
    <dbReference type="NCBI Taxonomy" id="1193682"/>
    <lineage>
        <taxon>Bacteria</taxon>
        <taxon>Bacillati</taxon>
        <taxon>Actinomycetota</taxon>
        <taxon>Actinomycetes</taxon>
        <taxon>Pseudonocardiales</taxon>
        <taxon>Pseudonocardiaceae</taxon>
        <taxon>Actinokineospora</taxon>
    </lineage>
</organism>
<dbReference type="Pfam" id="PF00550">
    <property type="entry name" value="PP-binding"/>
    <property type="match status" value="2"/>
</dbReference>
<dbReference type="SUPFAM" id="SSF52777">
    <property type="entry name" value="CoA-dependent acyltransferases"/>
    <property type="match status" value="8"/>
</dbReference>
<evidence type="ECO:0000313" key="7">
    <source>
        <dbReference type="EMBL" id="OLR93667.1"/>
    </source>
</evidence>
<dbReference type="RefSeq" id="WP_075974565.1">
    <property type="nucleotide sequence ID" value="NZ_MKQR01000009.1"/>
</dbReference>
<dbReference type="PROSITE" id="PS50075">
    <property type="entry name" value="CARRIER"/>
    <property type="match status" value="2"/>
</dbReference>
<keyword evidence="2" id="KW-0596">Phosphopantetheine</keyword>
<dbReference type="SUPFAM" id="SSF56801">
    <property type="entry name" value="Acetyl-CoA synthetase-like"/>
    <property type="match status" value="2"/>
</dbReference>
<dbReference type="FunFam" id="3.40.50.12780:FF:000012">
    <property type="entry name" value="Non-ribosomal peptide synthetase"/>
    <property type="match status" value="1"/>
</dbReference>
<dbReference type="InterPro" id="IPR001242">
    <property type="entry name" value="Condensation_dom"/>
</dbReference>
<dbReference type="SMART" id="SM00823">
    <property type="entry name" value="PKS_PP"/>
    <property type="match status" value="2"/>
</dbReference>
<evidence type="ECO:0000256" key="2">
    <source>
        <dbReference type="ARBA" id="ARBA00022450"/>
    </source>
</evidence>
<feature type="domain" description="Carrier" evidence="6">
    <location>
        <begin position="963"/>
        <end position="1037"/>
    </location>
</feature>
<dbReference type="GO" id="GO:0043041">
    <property type="term" value="P:amino acid activation for nonribosomal peptide biosynthetic process"/>
    <property type="evidence" value="ECO:0007669"/>
    <property type="project" value="TreeGrafter"/>
</dbReference>
<evidence type="ECO:0000256" key="5">
    <source>
        <dbReference type="ARBA" id="ARBA00023194"/>
    </source>
</evidence>
<dbReference type="Gene3D" id="1.10.1200.10">
    <property type="entry name" value="ACP-like"/>
    <property type="match status" value="2"/>
</dbReference>
<dbReference type="PROSITE" id="PS00012">
    <property type="entry name" value="PHOSPHOPANTETHEINE"/>
    <property type="match status" value="2"/>
</dbReference>
<dbReference type="InterPro" id="IPR006162">
    <property type="entry name" value="Ppantetheine_attach_site"/>
</dbReference>
<dbReference type="Gene3D" id="2.30.38.10">
    <property type="entry name" value="Luciferase, Domain 3"/>
    <property type="match status" value="2"/>
</dbReference>
<dbReference type="SUPFAM" id="SSF47336">
    <property type="entry name" value="ACP-like"/>
    <property type="match status" value="2"/>
</dbReference>
<dbReference type="GO" id="GO:0031177">
    <property type="term" value="F:phosphopantetheine binding"/>
    <property type="evidence" value="ECO:0007669"/>
    <property type="project" value="InterPro"/>
</dbReference>
<dbReference type="InterPro" id="IPR010071">
    <property type="entry name" value="AA_adenyl_dom"/>
</dbReference>
<dbReference type="Gene3D" id="3.30.559.10">
    <property type="entry name" value="Chloramphenicol acetyltransferase-like domain"/>
    <property type="match status" value="4"/>
</dbReference>
<reference evidence="7 8" key="1">
    <citation type="submission" date="2016-10" db="EMBL/GenBank/DDBJ databases">
        <title>The Draft Genome Sequence of Actinokineospora bangkokensis 44EHWT reveals the biosynthetic pathway of antifungal compounds Thailandins with unusual extender unit butylmalonyl-CoA.</title>
        <authorList>
            <person name="Greule A."/>
            <person name="Intra B."/>
            <person name="Flemming S."/>
            <person name="Rommel M.G."/>
            <person name="Panbangred W."/>
            <person name="Bechthold A."/>
        </authorList>
    </citation>
    <scope>NUCLEOTIDE SEQUENCE [LARGE SCALE GENOMIC DNA]</scope>
    <source>
        <strain evidence="7 8">44EHW</strain>
    </source>
</reference>
<accession>A0A1Q9LNN4</accession>
<feature type="domain" description="Carrier" evidence="6">
    <location>
        <begin position="2455"/>
        <end position="2529"/>
    </location>
</feature>
<dbReference type="NCBIfam" id="TIGR01720">
    <property type="entry name" value="NRPS-para261"/>
    <property type="match status" value="1"/>
</dbReference>
<dbReference type="FunFam" id="3.40.50.980:FF:000001">
    <property type="entry name" value="Non-ribosomal peptide synthetase"/>
    <property type="match status" value="2"/>
</dbReference>
<protein>
    <recommendedName>
        <fullName evidence="6">Carrier domain-containing protein</fullName>
    </recommendedName>
</protein>
<dbReference type="NCBIfam" id="TIGR01733">
    <property type="entry name" value="AA-adenyl-dom"/>
    <property type="match status" value="2"/>
</dbReference>
<dbReference type="OrthoDB" id="2472181at2"/>
<evidence type="ECO:0000259" key="6">
    <source>
        <dbReference type="PROSITE" id="PS50075"/>
    </source>
</evidence>